<dbReference type="AlphaFoldDB" id="A0A1F5E4Q6"/>
<organism evidence="1 2">
    <name type="scientific">Candidatus Berkelbacteria bacterium RIFOXYA2_FULL_43_10</name>
    <dbReference type="NCBI Taxonomy" id="1797472"/>
    <lineage>
        <taxon>Bacteria</taxon>
        <taxon>Candidatus Berkelbacteria</taxon>
    </lineage>
</organism>
<reference evidence="1 2" key="1">
    <citation type="journal article" date="2016" name="Nat. Commun.">
        <title>Thousands of microbial genomes shed light on interconnected biogeochemical processes in an aquifer system.</title>
        <authorList>
            <person name="Anantharaman K."/>
            <person name="Brown C.T."/>
            <person name="Hug L.A."/>
            <person name="Sharon I."/>
            <person name="Castelle C.J."/>
            <person name="Probst A.J."/>
            <person name="Thomas B.C."/>
            <person name="Singh A."/>
            <person name="Wilkins M.J."/>
            <person name="Karaoz U."/>
            <person name="Brodie E.L."/>
            <person name="Williams K.H."/>
            <person name="Hubbard S.S."/>
            <person name="Banfield J.F."/>
        </authorList>
    </citation>
    <scope>NUCLEOTIDE SEQUENCE [LARGE SCALE GENOMIC DNA]</scope>
</reference>
<proteinExistence type="predicted"/>
<accession>A0A1F5E4Q6</accession>
<name>A0A1F5E4Q6_9BACT</name>
<evidence type="ECO:0000313" key="1">
    <source>
        <dbReference type="EMBL" id="OGD62382.1"/>
    </source>
</evidence>
<sequence>MRHLAIFIGDTAELILKGKKRIDLRISQKKIIPYHTISVGDEILLKKSGGDIVGKARASKVIFYDSFAKKDLEKIKNEYGKYILMSDDFWEVKSSGKYLTMIFLEAVERFVAPIKFRKKDLRSWVIV</sequence>
<gene>
    <name evidence="1" type="ORF">A2215_03010</name>
</gene>
<dbReference type="Proteomes" id="UP000178583">
    <property type="component" value="Unassembled WGS sequence"/>
</dbReference>
<comment type="caution">
    <text evidence="1">The sequence shown here is derived from an EMBL/GenBank/DDBJ whole genome shotgun (WGS) entry which is preliminary data.</text>
</comment>
<evidence type="ECO:0000313" key="2">
    <source>
        <dbReference type="Proteomes" id="UP000178583"/>
    </source>
</evidence>
<dbReference type="SUPFAM" id="SSF88697">
    <property type="entry name" value="PUA domain-like"/>
    <property type="match status" value="1"/>
</dbReference>
<evidence type="ECO:0008006" key="3">
    <source>
        <dbReference type="Google" id="ProtNLM"/>
    </source>
</evidence>
<protein>
    <recommendedName>
        <fullName evidence="3">ASCH domain-containing protein</fullName>
    </recommendedName>
</protein>
<dbReference type="STRING" id="1797472.A2215_03010"/>
<dbReference type="InterPro" id="IPR015947">
    <property type="entry name" value="PUA-like_sf"/>
</dbReference>
<dbReference type="EMBL" id="MEZY01000050">
    <property type="protein sequence ID" value="OGD62382.1"/>
    <property type="molecule type" value="Genomic_DNA"/>
</dbReference>